<keyword evidence="2" id="KW-1185">Reference proteome</keyword>
<reference evidence="1" key="1">
    <citation type="submission" date="2018-05" db="EMBL/GenBank/DDBJ databases">
        <title>Draft genome of Mucuna pruriens seed.</title>
        <authorList>
            <person name="Nnadi N.E."/>
            <person name="Vos R."/>
            <person name="Hasami M.H."/>
            <person name="Devisetty U.K."/>
            <person name="Aguiy J.C."/>
        </authorList>
    </citation>
    <scope>NUCLEOTIDE SEQUENCE [LARGE SCALE GENOMIC DNA]</scope>
    <source>
        <strain evidence="1">JCA_2017</strain>
    </source>
</reference>
<dbReference type="AlphaFoldDB" id="A0A371FB00"/>
<dbReference type="EMBL" id="QJKJ01009835">
    <property type="protein sequence ID" value="RDX75455.1"/>
    <property type="molecule type" value="Genomic_DNA"/>
</dbReference>
<organism evidence="1 2">
    <name type="scientific">Mucuna pruriens</name>
    <name type="common">Velvet bean</name>
    <name type="synonym">Dolichos pruriens</name>
    <dbReference type="NCBI Taxonomy" id="157652"/>
    <lineage>
        <taxon>Eukaryota</taxon>
        <taxon>Viridiplantae</taxon>
        <taxon>Streptophyta</taxon>
        <taxon>Embryophyta</taxon>
        <taxon>Tracheophyta</taxon>
        <taxon>Spermatophyta</taxon>
        <taxon>Magnoliopsida</taxon>
        <taxon>eudicotyledons</taxon>
        <taxon>Gunneridae</taxon>
        <taxon>Pentapetalae</taxon>
        <taxon>rosids</taxon>
        <taxon>fabids</taxon>
        <taxon>Fabales</taxon>
        <taxon>Fabaceae</taxon>
        <taxon>Papilionoideae</taxon>
        <taxon>50 kb inversion clade</taxon>
        <taxon>NPAAA clade</taxon>
        <taxon>indigoferoid/millettioid clade</taxon>
        <taxon>Phaseoleae</taxon>
        <taxon>Mucuna</taxon>
    </lineage>
</organism>
<dbReference type="OrthoDB" id="1659983at2759"/>
<comment type="caution">
    <text evidence="1">The sequence shown here is derived from an EMBL/GenBank/DDBJ whole genome shotgun (WGS) entry which is preliminary data.</text>
</comment>
<name>A0A371FB00_MUCPR</name>
<gene>
    <name evidence="1" type="ORF">CR513_44653</name>
</gene>
<protein>
    <submittedName>
        <fullName evidence="1">Uncharacterized protein</fullName>
    </submittedName>
</protein>
<evidence type="ECO:0000313" key="1">
    <source>
        <dbReference type="EMBL" id="RDX75455.1"/>
    </source>
</evidence>
<proteinExistence type="predicted"/>
<accession>A0A371FB00</accession>
<sequence>MLMEAADGVVLTYAQKKNIEDQALKDRKAKNYLLQALDDNQQGYNKKHMGFYEAGVSRYNA</sequence>
<feature type="non-terminal residue" evidence="1">
    <location>
        <position position="1"/>
    </location>
</feature>
<dbReference type="Proteomes" id="UP000257109">
    <property type="component" value="Unassembled WGS sequence"/>
</dbReference>
<evidence type="ECO:0000313" key="2">
    <source>
        <dbReference type="Proteomes" id="UP000257109"/>
    </source>
</evidence>